<dbReference type="EMBL" id="MTSL01000137">
    <property type="protein sequence ID" value="PJF18152.1"/>
    <property type="molecule type" value="Genomic_DNA"/>
</dbReference>
<dbReference type="GO" id="GO:0015819">
    <property type="term" value="P:lysine transport"/>
    <property type="evidence" value="ECO:0007669"/>
    <property type="project" value="EnsemblFungi"/>
</dbReference>
<dbReference type="Proteomes" id="UP000240830">
    <property type="component" value="Unassembled WGS sequence"/>
</dbReference>
<reference evidence="8 9" key="1">
    <citation type="submission" date="2016-10" db="EMBL/GenBank/DDBJ databases">
        <title>The genome of Paramicrosporidium saccamoebae is the missing link in understanding Cryptomycota and Microsporidia evolution.</title>
        <authorList>
            <person name="Quandt C.A."/>
            <person name="Beaudet D."/>
            <person name="Corsaro D."/>
            <person name="Michel R."/>
            <person name="Corradi N."/>
            <person name="James T."/>
        </authorList>
    </citation>
    <scope>NUCLEOTIDE SEQUENCE [LARGE SCALE GENOMIC DNA]</scope>
    <source>
        <strain evidence="8 9">KSL3</strain>
    </source>
</reference>
<evidence type="ECO:0000256" key="7">
    <source>
        <dbReference type="RuleBase" id="RU361113"/>
    </source>
</evidence>
<keyword evidence="7" id="KW-0926">Vacuole</keyword>
<dbReference type="OrthoDB" id="5965864at2759"/>
<proteinExistence type="inferred from homology"/>
<feature type="transmembrane region" description="Helical" evidence="7">
    <location>
        <begin position="304"/>
        <end position="323"/>
    </location>
</feature>
<dbReference type="GO" id="GO:0032153">
    <property type="term" value="C:cell division site"/>
    <property type="evidence" value="ECO:0007669"/>
    <property type="project" value="EnsemblFungi"/>
</dbReference>
<feature type="transmembrane region" description="Helical" evidence="7">
    <location>
        <begin position="330"/>
        <end position="348"/>
    </location>
</feature>
<dbReference type="GO" id="GO:1903826">
    <property type="term" value="P:L-arginine transmembrane transport"/>
    <property type="evidence" value="ECO:0007669"/>
    <property type="project" value="EnsemblFungi"/>
</dbReference>
<evidence type="ECO:0000256" key="3">
    <source>
        <dbReference type="ARBA" id="ARBA00022448"/>
    </source>
</evidence>
<feature type="transmembrane region" description="Helical" evidence="7">
    <location>
        <begin position="32"/>
        <end position="54"/>
    </location>
</feature>
<evidence type="ECO:0000256" key="4">
    <source>
        <dbReference type="ARBA" id="ARBA00022692"/>
    </source>
</evidence>
<dbReference type="GO" id="GO:0012505">
    <property type="term" value="C:endomembrane system"/>
    <property type="evidence" value="ECO:0007669"/>
    <property type="project" value="UniProtKB-SubCell"/>
</dbReference>
<dbReference type="InterPro" id="IPR018460">
    <property type="entry name" value="Battenin_disease_Cln3_subgr"/>
</dbReference>
<feature type="transmembrane region" description="Helical" evidence="7">
    <location>
        <begin position="92"/>
        <end position="113"/>
    </location>
</feature>
<comment type="similarity">
    <text evidence="2 7">Belongs to the battenin family.</text>
</comment>
<feature type="transmembrane region" description="Helical" evidence="7">
    <location>
        <begin position="181"/>
        <end position="199"/>
    </location>
</feature>
<dbReference type="CDD" id="cd06174">
    <property type="entry name" value="MFS"/>
    <property type="match status" value="1"/>
</dbReference>
<feature type="transmembrane region" description="Helical" evidence="7">
    <location>
        <begin position="368"/>
        <end position="388"/>
    </location>
</feature>
<organism evidence="8 9">
    <name type="scientific">Paramicrosporidium saccamoebae</name>
    <dbReference type="NCBI Taxonomy" id="1246581"/>
    <lineage>
        <taxon>Eukaryota</taxon>
        <taxon>Fungi</taxon>
        <taxon>Fungi incertae sedis</taxon>
        <taxon>Cryptomycota</taxon>
        <taxon>Cryptomycota incertae sedis</taxon>
        <taxon>Paramicrosporidium</taxon>
    </lineage>
</organism>
<evidence type="ECO:0000256" key="2">
    <source>
        <dbReference type="ARBA" id="ARBA00007467"/>
    </source>
</evidence>
<feature type="transmembrane region" description="Helical" evidence="7">
    <location>
        <begin position="66"/>
        <end position="86"/>
    </location>
</feature>
<feature type="transmembrane region" description="Helical" evidence="7">
    <location>
        <begin position="120"/>
        <end position="143"/>
    </location>
</feature>
<dbReference type="PIRSF" id="PIRSF015974">
    <property type="entry name" value="CLN3_BTN1"/>
    <property type="match status" value="1"/>
</dbReference>
<dbReference type="GO" id="GO:0000329">
    <property type="term" value="C:fungal-type vacuole membrane"/>
    <property type="evidence" value="ECO:0007669"/>
    <property type="project" value="EnsemblFungi"/>
</dbReference>
<dbReference type="GO" id="GO:0051286">
    <property type="term" value="C:cell tip"/>
    <property type="evidence" value="ECO:0007669"/>
    <property type="project" value="EnsemblFungi"/>
</dbReference>
<dbReference type="STRING" id="1246581.A0A2H9TK71"/>
<evidence type="ECO:0000256" key="5">
    <source>
        <dbReference type="ARBA" id="ARBA00022989"/>
    </source>
</evidence>
<feature type="transmembrane region" description="Helical" evidence="7">
    <location>
        <begin position="149"/>
        <end position="169"/>
    </location>
</feature>
<keyword evidence="4 7" id="KW-0812">Transmembrane</keyword>
<keyword evidence="3" id="KW-0813">Transport</keyword>
<comment type="caution">
    <text evidence="8">The sequence shown here is derived from an EMBL/GenBank/DDBJ whole genome shotgun (WGS) entry which is preliminary data.</text>
</comment>
<keyword evidence="5 7" id="KW-1133">Transmembrane helix</keyword>
<sequence length="405" mass="45374">MGYQTVMNEDQIDTAPLATLPETPLHCSRHNLAAFFIFGLVNNVIYVIFLSAAADILEKQQNIRKSAVLLANILPCFLVKLIAPYFVRIIPYRFMVGACVTLSTLSLLSVAWLDPIWLKFVGILLASLSSGLGETAFLALTSYYHPRVIIYWSSGTGAAGIIGSVYYVLFSSVFEFGMRTILTLACILPVLMSLSYAFLLQKEHDDIQVSEEELSPKPKVVDVSFGSRIRTIRPLILRYILPLFLVYYAEYTINQGVFFSLFYPLEGTPFKHYNDHYKTYSAIYQIGVFISRTFGRLVPVSNSWIFAILQCVMLVLLSCEVVFSYIGQIWIIFAMILLEGLLGGAAYVNTFCNITEQVDPSNLEFSMAFAGIADSSGIGLAGFTCLFFEPFLCQRNSLCRINRNL</sequence>
<evidence type="ECO:0000256" key="6">
    <source>
        <dbReference type="ARBA" id="ARBA00023136"/>
    </source>
</evidence>
<gene>
    <name evidence="8" type="ORF">PSACC_01999</name>
</gene>
<dbReference type="GO" id="GO:0051453">
    <property type="term" value="P:regulation of intracellular pH"/>
    <property type="evidence" value="ECO:0007669"/>
    <property type="project" value="EnsemblFungi"/>
</dbReference>
<evidence type="ECO:0000313" key="9">
    <source>
        <dbReference type="Proteomes" id="UP000240830"/>
    </source>
</evidence>
<dbReference type="Pfam" id="PF02487">
    <property type="entry name" value="CLN3"/>
    <property type="match status" value="1"/>
</dbReference>
<keyword evidence="9" id="KW-1185">Reference proteome</keyword>
<name>A0A2H9TK71_9FUNG</name>
<accession>A0A2H9TK71</accession>
<evidence type="ECO:0000313" key="8">
    <source>
        <dbReference type="EMBL" id="PJF18152.1"/>
    </source>
</evidence>
<protein>
    <recommendedName>
        <fullName evidence="7">Protein BTN</fullName>
    </recommendedName>
</protein>
<dbReference type="Gene3D" id="1.20.1250.20">
    <property type="entry name" value="MFS general substrate transporter like domains"/>
    <property type="match status" value="1"/>
</dbReference>
<dbReference type="SUPFAM" id="SSF103473">
    <property type="entry name" value="MFS general substrate transporter"/>
    <property type="match status" value="1"/>
</dbReference>
<dbReference type="AlphaFoldDB" id="A0A2H9TK71"/>
<evidence type="ECO:0000256" key="1">
    <source>
        <dbReference type="ARBA" id="ARBA00004127"/>
    </source>
</evidence>
<comment type="subcellular location">
    <subcellularLocation>
        <location evidence="1">Endomembrane system</location>
        <topology evidence="1">Multi-pass membrane protein</topology>
    </subcellularLocation>
    <subcellularLocation>
        <location evidence="7">Vacuole membrane</location>
        <topology evidence="7">Multi-pass membrane protein</topology>
    </subcellularLocation>
</comment>
<dbReference type="InterPro" id="IPR036259">
    <property type="entry name" value="MFS_trans_sf"/>
</dbReference>
<keyword evidence="6 7" id="KW-0472">Membrane</keyword>
<dbReference type="PRINTS" id="PR01315">
    <property type="entry name" value="BATTENIN"/>
</dbReference>
<dbReference type="PANTHER" id="PTHR10981">
    <property type="entry name" value="BATTENIN"/>
    <property type="match status" value="1"/>
</dbReference>
<dbReference type="InterPro" id="IPR003492">
    <property type="entry name" value="Battenin_disease_Cln3"/>
</dbReference>
<dbReference type="PANTHER" id="PTHR10981:SF0">
    <property type="entry name" value="BATTENIN"/>
    <property type="match status" value="1"/>
</dbReference>